<evidence type="ECO:0000313" key="2">
    <source>
        <dbReference type="Proteomes" id="UP001050691"/>
    </source>
</evidence>
<dbReference type="InterPro" id="IPR035992">
    <property type="entry name" value="Ricin_B-like_lectins"/>
</dbReference>
<comment type="caution">
    <text evidence="1">The sequence shown here is derived from an EMBL/GenBank/DDBJ whole genome shotgun (WGS) entry which is preliminary data.</text>
</comment>
<reference evidence="1" key="1">
    <citation type="submission" date="2021-10" db="EMBL/GenBank/DDBJ databases">
        <title>De novo Genome Assembly of Clathrus columnatus (Basidiomycota, Fungi) Using Illumina and Nanopore Sequence Data.</title>
        <authorList>
            <person name="Ogiso-Tanaka E."/>
            <person name="Itagaki H."/>
            <person name="Hosoya T."/>
            <person name="Hosaka K."/>
        </authorList>
    </citation>
    <scope>NUCLEOTIDE SEQUENCE</scope>
    <source>
        <strain evidence="1">MO-923</strain>
    </source>
</reference>
<gene>
    <name evidence="1" type="ORF">Clacol_005964</name>
</gene>
<proteinExistence type="predicted"/>
<protein>
    <recommendedName>
        <fullName evidence="3">Ricin B lectin domain-containing protein</fullName>
    </recommendedName>
</protein>
<dbReference type="SUPFAM" id="SSF50370">
    <property type="entry name" value="Ricin B-like lectins"/>
    <property type="match status" value="1"/>
</dbReference>
<accession>A0AAV5AFH4</accession>
<organism evidence="1 2">
    <name type="scientific">Clathrus columnatus</name>
    <dbReference type="NCBI Taxonomy" id="1419009"/>
    <lineage>
        <taxon>Eukaryota</taxon>
        <taxon>Fungi</taxon>
        <taxon>Dikarya</taxon>
        <taxon>Basidiomycota</taxon>
        <taxon>Agaricomycotina</taxon>
        <taxon>Agaricomycetes</taxon>
        <taxon>Phallomycetidae</taxon>
        <taxon>Phallales</taxon>
        <taxon>Clathraceae</taxon>
        <taxon>Clathrus</taxon>
    </lineage>
</organism>
<name>A0AAV5AFH4_9AGAM</name>
<dbReference type="AlphaFoldDB" id="A0AAV5AFH4"/>
<sequence length="475" mass="53011">MDPVLPEVRYKIQNVDFGTFVEWRGKSQILLRAEKPGILRQQWYFEKVGFKTYKIKNADNPTVTLSSTDSVLTASKDDIQNSWRIAAVPGRPSFFLVNVSKGVGDEDVLLSAPRGEIVSVTRDTGISDLDQIGKPEEFRWRLIEVAPASLPDGDGQYRVRTLNGDAIHSATQGTRKVISIQNQAAGPQRAWEVKSQGNGRCTIKSIAEQSYLCAEKVGGRWTPGLSKTLGTPLKPGMPFITWRVKSISDFAYSFCIHLPLDPNEPTKETPMSLSVDQKTFPPPDKIILKPMKENSKAAHNQLWCIEAEDAPLNRDPSQVETDDNDPTLPKNFHGIEINKDYLLRYGGDSLRLYLSLDMSKNTVISGPQEDATPITVERNTKASVNKDQQGVYLSASLDGKQKWLVLKNNIVELDIAPHPWILEENPDETRNFYIYDGKQPSNVLRGQKGMVGEKITSSAGSKSDKNSFWLFEASD</sequence>
<keyword evidence="2" id="KW-1185">Reference proteome</keyword>
<dbReference type="EMBL" id="BPWL01000007">
    <property type="protein sequence ID" value="GJJ11726.1"/>
    <property type="molecule type" value="Genomic_DNA"/>
</dbReference>
<evidence type="ECO:0000313" key="1">
    <source>
        <dbReference type="EMBL" id="GJJ11726.1"/>
    </source>
</evidence>
<dbReference type="Proteomes" id="UP001050691">
    <property type="component" value="Unassembled WGS sequence"/>
</dbReference>
<evidence type="ECO:0008006" key="3">
    <source>
        <dbReference type="Google" id="ProtNLM"/>
    </source>
</evidence>